<dbReference type="Pfam" id="PF03807">
    <property type="entry name" value="F420_oxidored"/>
    <property type="match status" value="1"/>
</dbReference>
<evidence type="ECO:0000313" key="3">
    <source>
        <dbReference type="EMBL" id="MFC7125971.1"/>
    </source>
</evidence>
<dbReference type="InterPro" id="IPR051267">
    <property type="entry name" value="STEAP_metalloreductase"/>
</dbReference>
<dbReference type="InterPro" id="IPR036291">
    <property type="entry name" value="NAD(P)-bd_dom_sf"/>
</dbReference>
<evidence type="ECO:0000256" key="1">
    <source>
        <dbReference type="ARBA" id="ARBA00023002"/>
    </source>
</evidence>
<dbReference type="InterPro" id="IPR010185">
    <property type="entry name" value="NpdG"/>
</dbReference>
<organism evidence="3 4">
    <name type="scientific">Halovenus rubra</name>
    <dbReference type="NCBI Taxonomy" id="869890"/>
    <lineage>
        <taxon>Archaea</taxon>
        <taxon>Methanobacteriati</taxon>
        <taxon>Methanobacteriota</taxon>
        <taxon>Stenosarchaea group</taxon>
        <taxon>Halobacteria</taxon>
        <taxon>Halobacteriales</taxon>
        <taxon>Haloarculaceae</taxon>
        <taxon>Halovenus</taxon>
    </lineage>
</organism>
<accession>A0ABD5X4B9</accession>
<dbReference type="Proteomes" id="UP001596414">
    <property type="component" value="Unassembled WGS sequence"/>
</dbReference>
<sequence>MHVALLGGTGDIGEGLALRVGRDTDHDVTIGSRDAEKAQAVADDYTDALGTGNSFDGHANPDAAAKADIAICCVPAYHLTDTIEAVADDLGDAVLVSPAVGMKRDESGMHYNPPGVGSVTELAAKTAPSDTPVAGAFHNLAAGKLAALDADLNWDVPVVATDEAAREPVVSLVADIDGLRPLVAGDLSNAAEIESLTPLLINLAQHNDGMHDLGVHFE</sequence>
<gene>
    <name evidence="3" type="primary">npdG</name>
    <name evidence="3" type="ORF">ACFQJ7_07950</name>
</gene>
<name>A0ABD5X4B9_9EURY</name>
<reference evidence="3 4" key="1">
    <citation type="journal article" date="2014" name="Int. J. Syst. Evol. Microbiol.">
        <title>Complete genome sequence of Corynebacterium casei LMG S-19264T (=DSM 44701T), isolated from a smear-ripened cheese.</title>
        <authorList>
            <consortium name="US DOE Joint Genome Institute (JGI-PGF)"/>
            <person name="Walter F."/>
            <person name="Albersmeier A."/>
            <person name="Kalinowski J."/>
            <person name="Ruckert C."/>
        </authorList>
    </citation>
    <scope>NUCLEOTIDE SEQUENCE [LARGE SCALE GENOMIC DNA]</scope>
    <source>
        <strain evidence="3 4">CGMCC 4.7215</strain>
    </source>
</reference>
<dbReference type="InterPro" id="IPR028939">
    <property type="entry name" value="P5C_Rdtase_cat_N"/>
</dbReference>
<dbReference type="SUPFAM" id="SSF51735">
    <property type="entry name" value="NAD(P)-binding Rossmann-fold domains"/>
    <property type="match status" value="1"/>
</dbReference>
<dbReference type="PANTHER" id="PTHR14239">
    <property type="entry name" value="DUDULIN-RELATED"/>
    <property type="match status" value="1"/>
</dbReference>
<dbReference type="RefSeq" id="WP_267638124.1">
    <property type="nucleotide sequence ID" value="NZ_JAODIY010000011.1"/>
</dbReference>
<dbReference type="NCBIfam" id="TIGR01915">
    <property type="entry name" value="npdG"/>
    <property type="match status" value="1"/>
</dbReference>
<dbReference type="Gene3D" id="3.40.50.720">
    <property type="entry name" value="NAD(P)-binding Rossmann-like Domain"/>
    <property type="match status" value="1"/>
</dbReference>
<keyword evidence="1" id="KW-0560">Oxidoreductase</keyword>
<dbReference type="AlphaFoldDB" id="A0ABD5X4B9"/>
<dbReference type="GO" id="GO:0016491">
    <property type="term" value="F:oxidoreductase activity"/>
    <property type="evidence" value="ECO:0007669"/>
    <property type="project" value="UniProtKB-KW"/>
</dbReference>
<protein>
    <submittedName>
        <fullName evidence="3">NADPH-dependent F420 reductase</fullName>
    </submittedName>
</protein>
<dbReference type="EMBL" id="JBHSZQ010000011">
    <property type="protein sequence ID" value="MFC7125971.1"/>
    <property type="molecule type" value="Genomic_DNA"/>
</dbReference>
<comment type="caution">
    <text evidence="3">The sequence shown here is derived from an EMBL/GenBank/DDBJ whole genome shotgun (WGS) entry which is preliminary data.</text>
</comment>
<feature type="domain" description="Pyrroline-5-carboxylate reductase catalytic N-terminal" evidence="2">
    <location>
        <begin position="3"/>
        <end position="101"/>
    </location>
</feature>
<evidence type="ECO:0000313" key="4">
    <source>
        <dbReference type="Proteomes" id="UP001596414"/>
    </source>
</evidence>
<proteinExistence type="predicted"/>
<evidence type="ECO:0000259" key="2">
    <source>
        <dbReference type="Pfam" id="PF03807"/>
    </source>
</evidence>
<dbReference type="PANTHER" id="PTHR14239:SF0">
    <property type="entry name" value="F420-DEPENDENT NADP REDUCTASE"/>
    <property type="match status" value="1"/>
</dbReference>